<proteinExistence type="inferred from homology"/>
<protein>
    <recommendedName>
        <fullName evidence="6">Probable septum site-determining protein MinC</fullName>
    </recommendedName>
</protein>
<dbReference type="AlphaFoldDB" id="A0A2S0P6T3"/>
<evidence type="ECO:0000259" key="8">
    <source>
        <dbReference type="Pfam" id="PF03775"/>
    </source>
</evidence>
<dbReference type="InterPro" id="IPR005526">
    <property type="entry name" value="Septum_form_inhib_MinC_C"/>
</dbReference>
<dbReference type="GO" id="GO:0000902">
    <property type="term" value="P:cell morphogenesis"/>
    <property type="evidence" value="ECO:0007669"/>
    <property type="project" value="InterPro"/>
</dbReference>
<evidence type="ECO:0000256" key="7">
    <source>
        <dbReference type="SAM" id="MobiDB-lite"/>
    </source>
</evidence>
<evidence type="ECO:0000313" key="11">
    <source>
        <dbReference type="Proteomes" id="UP000244173"/>
    </source>
</evidence>
<dbReference type="Gene3D" id="3.30.70.260">
    <property type="match status" value="1"/>
</dbReference>
<dbReference type="InterPro" id="IPR013033">
    <property type="entry name" value="MinC"/>
</dbReference>
<comment type="function">
    <text evidence="5 6">Cell division inhibitor that blocks the formation of polar Z ring septums. Rapidly oscillates between the poles of the cell to destabilize FtsZ filaments that have formed before they mature into polar Z rings. Prevents FtsZ polymerization.</text>
</comment>
<evidence type="ECO:0000256" key="2">
    <source>
        <dbReference type="ARBA" id="ARBA00022618"/>
    </source>
</evidence>
<organism evidence="10 11">
    <name type="scientific">Microvirgula aerodenitrificans</name>
    <dbReference type="NCBI Taxonomy" id="57480"/>
    <lineage>
        <taxon>Bacteria</taxon>
        <taxon>Pseudomonadati</taxon>
        <taxon>Pseudomonadota</taxon>
        <taxon>Betaproteobacteria</taxon>
        <taxon>Neisseriales</taxon>
        <taxon>Aquaspirillaceae</taxon>
        <taxon>Microvirgula</taxon>
    </lineage>
</organism>
<dbReference type="InterPro" id="IPR007874">
    <property type="entry name" value="MinC_N"/>
</dbReference>
<evidence type="ECO:0000256" key="4">
    <source>
        <dbReference type="ARBA" id="ARBA00023306"/>
    </source>
</evidence>
<feature type="compositionally biased region" description="Low complexity" evidence="7">
    <location>
        <begin position="115"/>
        <end position="125"/>
    </location>
</feature>
<dbReference type="STRING" id="1122240.GCA_000620105_03057"/>
<dbReference type="InterPro" id="IPR016098">
    <property type="entry name" value="CAP/MinC_C"/>
</dbReference>
<comment type="subunit">
    <text evidence="6">Interacts with MinD and FtsZ.</text>
</comment>
<dbReference type="HAMAP" id="MF_00267">
    <property type="entry name" value="MinC"/>
    <property type="match status" value="1"/>
</dbReference>
<keyword evidence="3 6" id="KW-0717">Septation</keyword>
<evidence type="ECO:0000256" key="3">
    <source>
        <dbReference type="ARBA" id="ARBA00023210"/>
    </source>
</evidence>
<keyword evidence="2 6" id="KW-0132">Cell division</keyword>
<dbReference type="NCBIfam" id="TIGR01222">
    <property type="entry name" value="minC"/>
    <property type="match status" value="1"/>
</dbReference>
<dbReference type="Gene3D" id="2.160.20.70">
    <property type="match status" value="1"/>
</dbReference>
<dbReference type="Pfam" id="PF03775">
    <property type="entry name" value="MinC_C"/>
    <property type="match status" value="1"/>
</dbReference>
<dbReference type="GO" id="GO:0000917">
    <property type="term" value="P:division septum assembly"/>
    <property type="evidence" value="ECO:0007669"/>
    <property type="project" value="UniProtKB-KW"/>
</dbReference>
<accession>A0A2S0P6T3</accession>
<dbReference type="InterPro" id="IPR036145">
    <property type="entry name" value="MinC_C_sf"/>
</dbReference>
<dbReference type="GO" id="GO:1901891">
    <property type="term" value="P:regulation of cell septum assembly"/>
    <property type="evidence" value="ECO:0007669"/>
    <property type="project" value="InterPro"/>
</dbReference>
<evidence type="ECO:0000256" key="5">
    <source>
        <dbReference type="ARBA" id="ARBA00025606"/>
    </source>
</evidence>
<feature type="region of interest" description="Disordered" evidence="7">
    <location>
        <begin position="102"/>
        <end position="127"/>
    </location>
</feature>
<reference evidence="10 11" key="1">
    <citation type="submission" date="2018-04" db="EMBL/GenBank/DDBJ databases">
        <title>Denitrifier Microvirgula.</title>
        <authorList>
            <person name="Anderson E."/>
            <person name="Jang J."/>
            <person name="Ishii S."/>
        </authorList>
    </citation>
    <scope>NUCLEOTIDE SEQUENCE [LARGE SCALE GENOMIC DNA]</scope>
    <source>
        <strain evidence="10 11">BE2.4</strain>
    </source>
</reference>
<dbReference type="Proteomes" id="UP000244173">
    <property type="component" value="Chromosome"/>
</dbReference>
<dbReference type="KEGG" id="maer:DAI18_02265"/>
<dbReference type="OrthoDB" id="9794530at2"/>
<evidence type="ECO:0000313" key="10">
    <source>
        <dbReference type="EMBL" id="AVY92997.1"/>
    </source>
</evidence>
<comment type="similarity">
    <text evidence="1 6">Belongs to the MinC family.</text>
</comment>
<evidence type="ECO:0000256" key="6">
    <source>
        <dbReference type="HAMAP-Rule" id="MF_00267"/>
    </source>
</evidence>
<evidence type="ECO:0000256" key="1">
    <source>
        <dbReference type="ARBA" id="ARBA00006291"/>
    </source>
</evidence>
<feature type="domain" description="Septum formation inhibitor MinC N-terminal" evidence="9">
    <location>
        <begin position="9"/>
        <end position="76"/>
    </location>
</feature>
<dbReference type="Pfam" id="PF05209">
    <property type="entry name" value="MinC_N"/>
    <property type="match status" value="1"/>
</dbReference>
<feature type="domain" description="Septum formation inhibitor MinC C-terminal" evidence="8">
    <location>
        <begin position="133"/>
        <end position="234"/>
    </location>
</feature>
<dbReference type="SUPFAM" id="SSF63848">
    <property type="entry name" value="Cell-division inhibitor MinC, C-terminal domain"/>
    <property type="match status" value="1"/>
</dbReference>
<keyword evidence="11" id="KW-1185">Reference proteome</keyword>
<keyword evidence="4 6" id="KW-0131">Cell cycle</keyword>
<dbReference type="RefSeq" id="WP_036386500.1">
    <property type="nucleotide sequence ID" value="NZ_CP028519.1"/>
</dbReference>
<sequence length="239" mass="24880">MNANPAHAFDIKSARLNLLAVRLKSPRLDELELDLSTRFANGSPFDGEPVVFDLPADGANAIRYDELVSLYARYGLKAIGVRGAPSGLRGALAQAGLIAFSGSDSDDEPHPQPPAQAEAPAAAAPSAPPSTLIIDRPVRAGQQIYAKGGNLVVLAMVSAGAEVIADGDIHIYAPLRGKALAGARGNIAARIFVQAMEAELLSIAGIYRTIEQALPASIAGKPTQIFLDADKLVMQPLAA</sequence>
<dbReference type="EMBL" id="CP028519">
    <property type="protein sequence ID" value="AVY92997.1"/>
    <property type="molecule type" value="Genomic_DNA"/>
</dbReference>
<name>A0A2S0P6T3_9NEIS</name>
<dbReference type="GO" id="GO:0051302">
    <property type="term" value="P:regulation of cell division"/>
    <property type="evidence" value="ECO:0007669"/>
    <property type="project" value="InterPro"/>
</dbReference>
<evidence type="ECO:0000259" key="9">
    <source>
        <dbReference type="Pfam" id="PF05209"/>
    </source>
</evidence>
<gene>
    <name evidence="6 10" type="primary">minC</name>
    <name evidence="10" type="ORF">DAI18_02265</name>
</gene>
<dbReference type="PANTHER" id="PTHR34108:SF1">
    <property type="entry name" value="SEPTUM SITE-DETERMINING PROTEIN MINC"/>
    <property type="match status" value="1"/>
</dbReference>
<dbReference type="PANTHER" id="PTHR34108">
    <property type="entry name" value="SEPTUM SITE-DETERMINING PROTEIN MINC"/>
    <property type="match status" value="1"/>
</dbReference>